<accession>A0AAU9PPB4</accession>
<dbReference type="Proteomes" id="UP001157418">
    <property type="component" value="Unassembled WGS sequence"/>
</dbReference>
<dbReference type="EMBL" id="CAKMRJ010005745">
    <property type="protein sequence ID" value="CAH1451708.1"/>
    <property type="molecule type" value="Genomic_DNA"/>
</dbReference>
<keyword evidence="2" id="KW-1185">Reference proteome</keyword>
<organism evidence="1 2">
    <name type="scientific">Lactuca virosa</name>
    <dbReference type="NCBI Taxonomy" id="75947"/>
    <lineage>
        <taxon>Eukaryota</taxon>
        <taxon>Viridiplantae</taxon>
        <taxon>Streptophyta</taxon>
        <taxon>Embryophyta</taxon>
        <taxon>Tracheophyta</taxon>
        <taxon>Spermatophyta</taxon>
        <taxon>Magnoliopsida</taxon>
        <taxon>eudicotyledons</taxon>
        <taxon>Gunneridae</taxon>
        <taxon>Pentapetalae</taxon>
        <taxon>asterids</taxon>
        <taxon>campanulids</taxon>
        <taxon>Asterales</taxon>
        <taxon>Asteraceae</taxon>
        <taxon>Cichorioideae</taxon>
        <taxon>Cichorieae</taxon>
        <taxon>Lactucinae</taxon>
        <taxon>Lactuca</taxon>
    </lineage>
</organism>
<sequence length="112" mass="11892">MKEGEVTNNVSRGFNGCGNGKKIKNYKEDLQGQNGNKAPENSHYAHSSRSVIIKVSNVSPSVLSSDFPTAPMISIVPAVIPFTESVFCPSDCLTAALVAPLLPTPVVVTFPM</sequence>
<evidence type="ECO:0000313" key="1">
    <source>
        <dbReference type="EMBL" id="CAH1451708.1"/>
    </source>
</evidence>
<dbReference type="AlphaFoldDB" id="A0AAU9PPB4"/>
<comment type="caution">
    <text evidence="1">The sequence shown here is derived from an EMBL/GenBank/DDBJ whole genome shotgun (WGS) entry which is preliminary data.</text>
</comment>
<evidence type="ECO:0000313" key="2">
    <source>
        <dbReference type="Proteomes" id="UP001157418"/>
    </source>
</evidence>
<protein>
    <submittedName>
        <fullName evidence="1">Uncharacterized protein</fullName>
    </submittedName>
</protein>
<proteinExistence type="predicted"/>
<gene>
    <name evidence="1" type="ORF">LVIROSA_LOCUS37050</name>
</gene>
<name>A0AAU9PPB4_9ASTR</name>
<reference evidence="1 2" key="1">
    <citation type="submission" date="2022-01" db="EMBL/GenBank/DDBJ databases">
        <authorList>
            <person name="Xiong W."/>
            <person name="Schranz E."/>
        </authorList>
    </citation>
    <scope>NUCLEOTIDE SEQUENCE [LARGE SCALE GENOMIC DNA]</scope>
</reference>